<reference evidence="3" key="1">
    <citation type="submission" date="2022-10" db="EMBL/GenBank/DDBJ databases">
        <title>The complete genomes of actinobacterial strains from the NBC collection.</title>
        <authorList>
            <person name="Joergensen T.S."/>
            <person name="Alvarez Arevalo M."/>
            <person name="Sterndorff E.B."/>
            <person name="Faurdal D."/>
            <person name="Vuksanovic O."/>
            <person name="Mourched A.-S."/>
            <person name="Charusanti P."/>
            <person name="Shaw S."/>
            <person name="Blin K."/>
            <person name="Weber T."/>
        </authorList>
    </citation>
    <scope>NUCLEOTIDE SEQUENCE</scope>
    <source>
        <strain evidence="3">NBC_00060</strain>
    </source>
</reference>
<evidence type="ECO:0000313" key="3">
    <source>
        <dbReference type="EMBL" id="WTU40923.1"/>
    </source>
</evidence>
<name>A0AAU2GYG7_9ACTN</name>
<proteinExistence type="predicted"/>
<protein>
    <recommendedName>
        <fullName evidence="4">Lipoprotein</fullName>
    </recommendedName>
</protein>
<feature type="chain" id="PRO_5043995894" description="Lipoprotein" evidence="2">
    <location>
        <begin position="25"/>
        <end position="304"/>
    </location>
</feature>
<feature type="signal peptide" evidence="2">
    <location>
        <begin position="1"/>
        <end position="24"/>
    </location>
</feature>
<dbReference type="AlphaFoldDB" id="A0AAU2GYG7"/>
<evidence type="ECO:0008006" key="4">
    <source>
        <dbReference type="Google" id="ProtNLM"/>
    </source>
</evidence>
<sequence length="304" mass="31994">MNTRSVRRAGISLVAVGAALSGLAACGGSDSGDKKSAPAKEQHKAGSDFSPVAALQAVQKKTDGVGSAKVETTMSMGTVMGLEGTGTLAWGNGTTGAMRMKYTQGTMAQSMKQLGSDSIDARYLHDAYFANMGPAFAKELGGKHWIRYGYDDMARLMGPSGAVMKDQMQNSTPQQGVKVLLASGDVKEVGTEEVRGVRTTHYSGTVDMAKLVVSSSGLDAKTLEAFKSQMTKSGISTDTVDIWVDKDDLLVKKTERAATKNGEMNTTAFYSDYGVKVSAEAPAASDTVDFTSLIKPKSPAQQQS</sequence>
<dbReference type="Gene3D" id="2.50.20.20">
    <property type="match status" value="1"/>
</dbReference>
<keyword evidence="2" id="KW-0732">Signal</keyword>
<dbReference type="PROSITE" id="PS51257">
    <property type="entry name" value="PROKAR_LIPOPROTEIN"/>
    <property type="match status" value="1"/>
</dbReference>
<organism evidence="3">
    <name type="scientific">Streptomyces sp. NBC_00060</name>
    <dbReference type="NCBI Taxonomy" id="2975636"/>
    <lineage>
        <taxon>Bacteria</taxon>
        <taxon>Bacillati</taxon>
        <taxon>Actinomycetota</taxon>
        <taxon>Actinomycetes</taxon>
        <taxon>Kitasatosporales</taxon>
        <taxon>Streptomycetaceae</taxon>
        <taxon>Streptomyces</taxon>
    </lineage>
</organism>
<dbReference type="EMBL" id="CP108253">
    <property type="protein sequence ID" value="WTU40923.1"/>
    <property type="molecule type" value="Genomic_DNA"/>
</dbReference>
<feature type="compositionally biased region" description="Basic and acidic residues" evidence="1">
    <location>
        <begin position="31"/>
        <end position="46"/>
    </location>
</feature>
<gene>
    <name evidence="3" type="ORF">OHV25_15620</name>
</gene>
<accession>A0AAU2GYG7</accession>
<feature type="region of interest" description="Disordered" evidence="1">
    <location>
        <begin position="27"/>
        <end position="48"/>
    </location>
</feature>
<evidence type="ECO:0000256" key="1">
    <source>
        <dbReference type="SAM" id="MobiDB-lite"/>
    </source>
</evidence>
<evidence type="ECO:0000256" key="2">
    <source>
        <dbReference type="SAM" id="SignalP"/>
    </source>
</evidence>
<dbReference type="SUPFAM" id="SSF89392">
    <property type="entry name" value="Prokaryotic lipoproteins and lipoprotein localization factors"/>
    <property type="match status" value="1"/>
</dbReference>
<dbReference type="InterPro" id="IPR029046">
    <property type="entry name" value="LolA/LolB/LppX"/>
</dbReference>